<evidence type="ECO:0000256" key="1">
    <source>
        <dbReference type="SAM" id="MobiDB-lite"/>
    </source>
</evidence>
<dbReference type="Proteomes" id="UP000694409">
    <property type="component" value="Unassembled WGS sequence"/>
</dbReference>
<protein>
    <submittedName>
        <fullName evidence="2">Uncharacterized protein</fullName>
    </submittedName>
</protein>
<evidence type="ECO:0000313" key="3">
    <source>
        <dbReference type="Proteomes" id="UP000694409"/>
    </source>
</evidence>
<reference evidence="2" key="1">
    <citation type="submission" date="2025-08" db="UniProtKB">
        <authorList>
            <consortium name="Ensembl"/>
        </authorList>
    </citation>
    <scope>IDENTIFICATION</scope>
</reference>
<sequence length="144" mass="15605">MVVTLGYWDIRGVSGIEATSVYPSLTPQCPHPCPKCPGVLSIYQPPQCPHPCPQTPQCPSPHPRHPSGPIPDPMVSQSLSQTATCPCPHPSHPSVPTPVPEVSPLSPCVPVPQALDKISAYMRSGHFMKTPIFWRTAKWGNTKE</sequence>
<feature type="region of interest" description="Disordered" evidence="1">
    <location>
        <begin position="50"/>
        <end position="92"/>
    </location>
</feature>
<evidence type="ECO:0000313" key="2">
    <source>
        <dbReference type="Ensembl" id="ENSSCAP00000000753.1"/>
    </source>
</evidence>
<dbReference type="AlphaFoldDB" id="A0A8C9KWF6"/>
<feature type="compositionally biased region" description="Pro residues" evidence="1">
    <location>
        <begin position="50"/>
        <end position="72"/>
    </location>
</feature>
<organism evidence="2 3">
    <name type="scientific">Serinus canaria</name>
    <name type="common">Island canary</name>
    <name type="synonym">Fringilla canaria</name>
    <dbReference type="NCBI Taxonomy" id="9135"/>
    <lineage>
        <taxon>Eukaryota</taxon>
        <taxon>Metazoa</taxon>
        <taxon>Chordata</taxon>
        <taxon>Craniata</taxon>
        <taxon>Vertebrata</taxon>
        <taxon>Euteleostomi</taxon>
        <taxon>Archelosauria</taxon>
        <taxon>Archosauria</taxon>
        <taxon>Dinosauria</taxon>
        <taxon>Saurischia</taxon>
        <taxon>Theropoda</taxon>
        <taxon>Coelurosauria</taxon>
        <taxon>Aves</taxon>
        <taxon>Neognathae</taxon>
        <taxon>Neoaves</taxon>
        <taxon>Telluraves</taxon>
        <taxon>Australaves</taxon>
        <taxon>Passeriformes</taxon>
        <taxon>Passeroidea</taxon>
        <taxon>Fringillidae</taxon>
        <taxon>Carduelinae</taxon>
        <taxon>Serinus</taxon>
    </lineage>
</organism>
<reference evidence="2" key="2">
    <citation type="submission" date="2025-09" db="UniProtKB">
        <authorList>
            <consortium name="Ensembl"/>
        </authorList>
    </citation>
    <scope>IDENTIFICATION</scope>
</reference>
<keyword evidence="3" id="KW-1185">Reference proteome</keyword>
<dbReference type="Gene3D" id="3.40.30.10">
    <property type="entry name" value="Glutaredoxin"/>
    <property type="match status" value="1"/>
</dbReference>
<proteinExistence type="predicted"/>
<dbReference type="Ensembl" id="ENSSCAT00000000849.1">
    <property type="protein sequence ID" value="ENSSCAP00000000753.1"/>
    <property type="gene ID" value="ENSSCAG00000000643.1"/>
</dbReference>
<accession>A0A8C9KWF6</accession>
<name>A0A8C9KWF6_SERCA</name>